<sequence>MNERILIVDGDGELRDNLSNFLKKRGFNVDVAATFQEAINTYASFIHDFVIVEIELPDGDGLEFVSKIKSLNPSVKVIVTTFYASVNTALKALKLKVDDYLIKPFIYDEILKSCKELTKKTILKETEKTYPTPEESFFSIIGESNEIKLLLEKIKKIANTPTNVLLLGETGTGKELFARAIHDASYRKKKPFVAINCASLPENLLESELFGFVKGAFTGANSDKKGLLEIADGGTVFLDEIGDMPLGLQAKLLRVIEDKEIRPLGSVISKKVDLRFISATNKDLLEEVRKGNFREDLFFRLNVITLQIPPLRERGRDIEILAYHFMRKFAIKMGKNVTKIDPQTIQILLRYPWPGNIRELQNVIEQAVVFTESDTIKPEHLPEHVKNMEITTERKRDVPLLSIEEFTKEFILKYQSIYTEQELADILGITRKALWEKRKKWGIPRSSA</sequence>
<keyword evidence="1" id="KW-0547">Nucleotide-binding</keyword>
<dbReference type="InterPro" id="IPR003593">
    <property type="entry name" value="AAA+_ATPase"/>
</dbReference>
<dbReference type="EMBL" id="BCNO01000002">
    <property type="protein sequence ID" value="GAQ95186.1"/>
    <property type="molecule type" value="Genomic_DNA"/>
</dbReference>
<proteinExistence type="predicted"/>
<dbReference type="PANTHER" id="PTHR32071:SF57">
    <property type="entry name" value="C4-DICARBOXYLATE TRANSPORT TRANSCRIPTIONAL REGULATORY PROTEIN DCTD"/>
    <property type="match status" value="1"/>
</dbReference>
<dbReference type="InterPro" id="IPR011006">
    <property type="entry name" value="CheY-like_superfamily"/>
</dbReference>
<evidence type="ECO:0000256" key="6">
    <source>
        <dbReference type="PROSITE-ProRule" id="PRU00169"/>
    </source>
</evidence>
<dbReference type="Pfam" id="PF25601">
    <property type="entry name" value="AAA_lid_14"/>
    <property type="match status" value="1"/>
</dbReference>
<dbReference type="InterPro" id="IPR025943">
    <property type="entry name" value="Sigma_54_int_dom_ATP-bd_2"/>
</dbReference>
<dbReference type="InterPro" id="IPR025662">
    <property type="entry name" value="Sigma_54_int_dom_ATP-bd_1"/>
</dbReference>
<evidence type="ECO:0000259" key="8">
    <source>
        <dbReference type="PROSITE" id="PS50110"/>
    </source>
</evidence>
<dbReference type="PROSITE" id="PS00675">
    <property type="entry name" value="SIGMA54_INTERACT_1"/>
    <property type="match status" value="1"/>
</dbReference>
<reference evidence="10" key="1">
    <citation type="submission" date="2016-01" db="EMBL/GenBank/DDBJ databases">
        <title>Draft genome sequence of Thermodesulfovibrio aggregans strain TGE-P1.</title>
        <authorList>
            <person name="Sekiguchi Y."/>
            <person name="Ohashi A."/>
            <person name="Matsuura N."/>
            <person name="Tourlousse M.D."/>
        </authorList>
    </citation>
    <scope>NUCLEOTIDE SEQUENCE [LARGE SCALE GENOMIC DNA]</scope>
    <source>
        <strain evidence="10">TGE-P1</strain>
    </source>
</reference>
<dbReference type="Pfam" id="PF00072">
    <property type="entry name" value="Response_reg"/>
    <property type="match status" value="1"/>
</dbReference>
<evidence type="ECO:0000256" key="3">
    <source>
        <dbReference type="ARBA" id="ARBA00023015"/>
    </source>
</evidence>
<dbReference type="GO" id="GO:0006355">
    <property type="term" value="P:regulation of DNA-templated transcription"/>
    <property type="evidence" value="ECO:0007669"/>
    <property type="project" value="InterPro"/>
</dbReference>
<dbReference type="SMART" id="SM00448">
    <property type="entry name" value="REC"/>
    <property type="match status" value="1"/>
</dbReference>
<evidence type="ECO:0000256" key="4">
    <source>
        <dbReference type="ARBA" id="ARBA00023125"/>
    </source>
</evidence>
<evidence type="ECO:0000256" key="2">
    <source>
        <dbReference type="ARBA" id="ARBA00022840"/>
    </source>
</evidence>
<evidence type="ECO:0000256" key="1">
    <source>
        <dbReference type="ARBA" id="ARBA00022741"/>
    </source>
</evidence>
<keyword evidence="2" id="KW-0067">ATP-binding</keyword>
<dbReference type="InterPro" id="IPR058031">
    <property type="entry name" value="AAA_lid_NorR"/>
</dbReference>
<dbReference type="Gene3D" id="3.40.50.300">
    <property type="entry name" value="P-loop containing nucleotide triphosphate hydrolases"/>
    <property type="match status" value="1"/>
</dbReference>
<dbReference type="PROSITE" id="PS00676">
    <property type="entry name" value="SIGMA54_INTERACT_2"/>
    <property type="match status" value="1"/>
</dbReference>
<evidence type="ECO:0000259" key="7">
    <source>
        <dbReference type="PROSITE" id="PS50045"/>
    </source>
</evidence>
<dbReference type="InterPro" id="IPR025944">
    <property type="entry name" value="Sigma_54_int_dom_CS"/>
</dbReference>
<dbReference type="RefSeq" id="WP_059176960.1">
    <property type="nucleotide sequence ID" value="NZ_BCNO01000002.1"/>
</dbReference>
<dbReference type="AlphaFoldDB" id="A0A0U9HSR9"/>
<dbReference type="SUPFAM" id="SSF52540">
    <property type="entry name" value="P-loop containing nucleoside triphosphate hydrolases"/>
    <property type="match status" value="1"/>
</dbReference>
<keyword evidence="10" id="KW-1185">Reference proteome</keyword>
<organism evidence="9 10">
    <name type="scientific">Thermodesulfovibrio aggregans</name>
    <dbReference type="NCBI Taxonomy" id="86166"/>
    <lineage>
        <taxon>Bacteria</taxon>
        <taxon>Pseudomonadati</taxon>
        <taxon>Nitrospirota</taxon>
        <taxon>Thermodesulfovibrionia</taxon>
        <taxon>Thermodesulfovibrionales</taxon>
        <taxon>Thermodesulfovibrionaceae</taxon>
        <taxon>Thermodesulfovibrio</taxon>
    </lineage>
</organism>
<dbReference type="OrthoDB" id="9763792at2"/>
<accession>A0A0U9HSR9</accession>
<comment type="caution">
    <text evidence="6">Lacks conserved residue(s) required for the propagation of feature annotation.</text>
</comment>
<dbReference type="InterPro" id="IPR001789">
    <property type="entry name" value="Sig_transdc_resp-reg_receiver"/>
</dbReference>
<gene>
    <name evidence="9" type="ORF">TAGGR_272</name>
</gene>
<dbReference type="Gene3D" id="3.40.50.2300">
    <property type="match status" value="1"/>
</dbReference>
<protein>
    <submittedName>
        <fullName evidence="9">Two-component system, NtrC family, response regulator PilR</fullName>
    </submittedName>
</protein>
<dbReference type="GO" id="GO:0000160">
    <property type="term" value="P:phosphorelay signal transduction system"/>
    <property type="evidence" value="ECO:0007669"/>
    <property type="project" value="InterPro"/>
</dbReference>
<comment type="caution">
    <text evidence="9">The sequence shown here is derived from an EMBL/GenBank/DDBJ whole genome shotgun (WGS) entry which is preliminary data.</text>
</comment>
<dbReference type="CDD" id="cd00009">
    <property type="entry name" value="AAA"/>
    <property type="match status" value="1"/>
</dbReference>
<dbReference type="PROSITE" id="PS00688">
    <property type="entry name" value="SIGMA54_INTERACT_3"/>
    <property type="match status" value="1"/>
</dbReference>
<dbReference type="GO" id="GO:0003677">
    <property type="term" value="F:DNA binding"/>
    <property type="evidence" value="ECO:0007669"/>
    <property type="project" value="UniProtKB-KW"/>
</dbReference>
<feature type="domain" description="Response regulatory" evidence="8">
    <location>
        <begin position="4"/>
        <end position="118"/>
    </location>
</feature>
<keyword evidence="3" id="KW-0805">Transcription regulation</keyword>
<dbReference type="Gene3D" id="1.10.8.60">
    <property type="match status" value="1"/>
</dbReference>
<dbReference type="Proteomes" id="UP000054976">
    <property type="component" value="Unassembled WGS sequence"/>
</dbReference>
<dbReference type="PANTHER" id="PTHR32071">
    <property type="entry name" value="TRANSCRIPTIONAL REGULATORY PROTEIN"/>
    <property type="match status" value="1"/>
</dbReference>
<keyword evidence="5" id="KW-0804">Transcription</keyword>
<dbReference type="Pfam" id="PF00158">
    <property type="entry name" value="Sigma54_activat"/>
    <property type="match status" value="1"/>
</dbReference>
<dbReference type="InterPro" id="IPR027417">
    <property type="entry name" value="P-loop_NTPase"/>
</dbReference>
<feature type="domain" description="Sigma-54 factor interaction" evidence="7">
    <location>
        <begin position="140"/>
        <end position="369"/>
    </location>
</feature>
<dbReference type="FunFam" id="3.40.50.300:FF:000006">
    <property type="entry name" value="DNA-binding transcriptional regulator NtrC"/>
    <property type="match status" value="1"/>
</dbReference>
<dbReference type="STRING" id="86166.TAGGR_272"/>
<evidence type="ECO:0000256" key="5">
    <source>
        <dbReference type="ARBA" id="ARBA00023163"/>
    </source>
</evidence>
<evidence type="ECO:0000313" key="10">
    <source>
        <dbReference type="Proteomes" id="UP000054976"/>
    </source>
</evidence>
<dbReference type="GO" id="GO:0005524">
    <property type="term" value="F:ATP binding"/>
    <property type="evidence" value="ECO:0007669"/>
    <property type="project" value="UniProtKB-KW"/>
</dbReference>
<keyword evidence="4" id="KW-0238">DNA-binding</keyword>
<dbReference type="PROSITE" id="PS50045">
    <property type="entry name" value="SIGMA54_INTERACT_4"/>
    <property type="match status" value="1"/>
</dbReference>
<evidence type="ECO:0000313" key="9">
    <source>
        <dbReference type="EMBL" id="GAQ95186.1"/>
    </source>
</evidence>
<dbReference type="SMART" id="SM00382">
    <property type="entry name" value="AAA"/>
    <property type="match status" value="1"/>
</dbReference>
<dbReference type="PROSITE" id="PS50110">
    <property type="entry name" value="RESPONSE_REGULATORY"/>
    <property type="match status" value="1"/>
</dbReference>
<dbReference type="SUPFAM" id="SSF52172">
    <property type="entry name" value="CheY-like"/>
    <property type="match status" value="1"/>
</dbReference>
<dbReference type="InterPro" id="IPR002078">
    <property type="entry name" value="Sigma_54_int"/>
</dbReference>
<name>A0A0U9HSR9_9BACT</name>